<protein>
    <submittedName>
        <fullName evidence="2">Uncharacterized protein</fullName>
    </submittedName>
</protein>
<sequence>MLKLTLCWYLVHSKSWTQDEHAEIHYQKDQKMRTKMDLTSAGEQQLELLPGGLRGVFAGGTLSDMERLLREAREGNGRVTEQRREGEEEKGERKRGTSPPLVASPKRLRGKGGEEKERRWRRRKMNCLRVLGPFGWNIIFLKEVLLIYRSQNVSIF</sequence>
<dbReference type="Proteomes" id="UP001371456">
    <property type="component" value="Unassembled WGS sequence"/>
</dbReference>
<keyword evidence="3" id="KW-1185">Reference proteome</keyword>
<name>A0AAN8U483_SOLBU</name>
<feature type="compositionally biased region" description="Basic and acidic residues" evidence="1">
    <location>
        <begin position="71"/>
        <end position="95"/>
    </location>
</feature>
<gene>
    <name evidence="2" type="ORF">RDI58_000968</name>
</gene>
<evidence type="ECO:0000313" key="3">
    <source>
        <dbReference type="Proteomes" id="UP001371456"/>
    </source>
</evidence>
<proteinExistence type="predicted"/>
<feature type="region of interest" description="Disordered" evidence="1">
    <location>
        <begin position="71"/>
        <end position="117"/>
    </location>
</feature>
<accession>A0AAN8U483</accession>
<comment type="caution">
    <text evidence="2">The sequence shown here is derived from an EMBL/GenBank/DDBJ whole genome shotgun (WGS) entry which is preliminary data.</text>
</comment>
<evidence type="ECO:0000256" key="1">
    <source>
        <dbReference type="SAM" id="MobiDB-lite"/>
    </source>
</evidence>
<dbReference type="EMBL" id="JBANQN010000001">
    <property type="protein sequence ID" value="KAK6803184.1"/>
    <property type="molecule type" value="Genomic_DNA"/>
</dbReference>
<organism evidence="2 3">
    <name type="scientific">Solanum bulbocastanum</name>
    <name type="common">Wild potato</name>
    <dbReference type="NCBI Taxonomy" id="147425"/>
    <lineage>
        <taxon>Eukaryota</taxon>
        <taxon>Viridiplantae</taxon>
        <taxon>Streptophyta</taxon>
        <taxon>Embryophyta</taxon>
        <taxon>Tracheophyta</taxon>
        <taxon>Spermatophyta</taxon>
        <taxon>Magnoliopsida</taxon>
        <taxon>eudicotyledons</taxon>
        <taxon>Gunneridae</taxon>
        <taxon>Pentapetalae</taxon>
        <taxon>asterids</taxon>
        <taxon>lamiids</taxon>
        <taxon>Solanales</taxon>
        <taxon>Solanaceae</taxon>
        <taxon>Solanoideae</taxon>
        <taxon>Solaneae</taxon>
        <taxon>Solanum</taxon>
    </lineage>
</organism>
<reference evidence="2 3" key="1">
    <citation type="submission" date="2024-02" db="EMBL/GenBank/DDBJ databases">
        <title>de novo genome assembly of Solanum bulbocastanum strain 11H21.</title>
        <authorList>
            <person name="Hosaka A.J."/>
        </authorList>
    </citation>
    <scope>NUCLEOTIDE SEQUENCE [LARGE SCALE GENOMIC DNA]</scope>
    <source>
        <tissue evidence="2">Young leaves</tissue>
    </source>
</reference>
<dbReference type="AlphaFoldDB" id="A0AAN8U483"/>
<evidence type="ECO:0000313" key="2">
    <source>
        <dbReference type="EMBL" id="KAK6803184.1"/>
    </source>
</evidence>